<dbReference type="PANTHER" id="PTHR30290:SF64">
    <property type="entry name" value="ABC TRANSPORTER PERIPLASMIC BINDING PROTEIN"/>
    <property type="match status" value="1"/>
</dbReference>
<reference evidence="4" key="2">
    <citation type="journal article" date="2022" name="Res Sq">
        <title>Evolution of multicellular longitudinally dividing oral cavity symbionts (Neisseriaceae).</title>
        <authorList>
            <person name="Nyongesa S."/>
            <person name="Weber P."/>
            <person name="Bernet E."/>
            <person name="Pullido F."/>
            <person name="Nieckarz M."/>
            <person name="Delaby M."/>
            <person name="Nieves C."/>
            <person name="Viehboeck T."/>
            <person name="Krause N."/>
            <person name="Rivera-Millot A."/>
            <person name="Nakamura A."/>
            <person name="Vischer N."/>
            <person name="VanNieuwenhze M."/>
            <person name="Brun Y."/>
            <person name="Cava F."/>
            <person name="Bulgheresi S."/>
            <person name="Veyrier F."/>
        </authorList>
    </citation>
    <scope>NUCLEOTIDE SEQUENCE</scope>
    <source>
        <strain evidence="4">SAG 1488-6</strain>
    </source>
</reference>
<dbReference type="Pfam" id="PF00496">
    <property type="entry name" value="SBP_bac_5"/>
    <property type="match status" value="1"/>
</dbReference>
<gene>
    <name evidence="4" type="ORF">LVJ81_07230</name>
</gene>
<evidence type="ECO:0000256" key="2">
    <source>
        <dbReference type="SAM" id="Phobius"/>
    </source>
</evidence>
<organism evidence="4 5">
    <name type="scientific">Vitreoscilla stercoraria</name>
    <dbReference type="NCBI Taxonomy" id="61"/>
    <lineage>
        <taxon>Bacteria</taxon>
        <taxon>Pseudomonadati</taxon>
        <taxon>Pseudomonadota</taxon>
        <taxon>Betaproteobacteria</taxon>
        <taxon>Neisseriales</taxon>
        <taxon>Neisseriaceae</taxon>
        <taxon>Vitreoscilla</taxon>
    </lineage>
</organism>
<proteinExistence type="predicted"/>
<evidence type="ECO:0000256" key="1">
    <source>
        <dbReference type="ARBA" id="ARBA00022729"/>
    </source>
</evidence>
<dbReference type="SUPFAM" id="SSF53850">
    <property type="entry name" value="Periplasmic binding protein-like II"/>
    <property type="match status" value="1"/>
</dbReference>
<dbReference type="CDD" id="cd08497">
    <property type="entry name" value="MbnE-like"/>
    <property type="match status" value="1"/>
</dbReference>
<dbReference type="EMBL" id="CP091512">
    <property type="protein sequence ID" value="UOO91462.1"/>
    <property type="molecule type" value="Genomic_DNA"/>
</dbReference>
<feature type="transmembrane region" description="Helical" evidence="2">
    <location>
        <begin position="12"/>
        <end position="37"/>
    </location>
</feature>
<dbReference type="Gene3D" id="3.40.190.10">
    <property type="entry name" value="Periplasmic binding protein-like II"/>
    <property type="match status" value="1"/>
</dbReference>
<keyword evidence="2" id="KW-0472">Membrane</keyword>
<evidence type="ECO:0000259" key="3">
    <source>
        <dbReference type="Pfam" id="PF00496"/>
    </source>
</evidence>
<keyword evidence="2" id="KW-1133">Transmembrane helix</keyword>
<accession>A0ABY4E6R5</accession>
<dbReference type="PANTHER" id="PTHR30290">
    <property type="entry name" value="PERIPLASMIC BINDING COMPONENT OF ABC TRANSPORTER"/>
    <property type="match status" value="1"/>
</dbReference>
<evidence type="ECO:0000313" key="4">
    <source>
        <dbReference type="EMBL" id="UOO91462.1"/>
    </source>
</evidence>
<dbReference type="PIRSF" id="PIRSF002741">
    <property type="entry name" value="MppA"/>
    <property type="match status" value="1"/>
</dbReference>
<dbReference type="Gene3D" id="3.10.105.10">
    <property type="entry name" value="Dipeptide-binding Protein, Domain 3"/>
    <property type="match status" value="1"/>
</dbReference>
<keyword evidence="2" id="KW-0812">Transmembrane</keyword>
<keyword evidence="1" id="KW-0732">Signal</keyword>
<sequence length="612" mass="69506">MFKTIFQGFKQGLYIGSITGVLLCLSQVSFAGVYGLALGTQAKYASGKQSFAYVNPQAPKGGMLRLGVQGDFDTLNPFLLKGSKLAGAEAFGDSLLLDTLMTESWDEPFAMYGLLAQDIALAQDGLSVTFTLNPKARFSNGDAVLAQDVVASFKTLTTDEAASPFYRFYYADVKDVVAVSERAVRFDFAKKNAELHLILGQFPIFSHKSYPDGLGKAATVLPIGSGPYLLERFEYNRLVQYQRRSDYWADALPIRQGFWNFDQVRFRYYRDPTTYLEALKAAQFDVSYENSAKNWARSYNNPSLYERGFVKKEFAHSNNAGLQAYVMNTRRAPLDDRTLRQALALSFDFETINQQMFYGLYTRSYSYFSNSELAATGMISDGERQVLKPLQDKLRPEVLTQAVPMPAVVSPVLGVRPNLLLARTLLLQGGYRYQNGQLLDKQGKPIVLEFLTNAKTFERVSAKWQRDLAKLGITLRLRLVDSAIYQKRVQSFDYDIITHNYGQSQSPGNEQAEMHSCAAAQTPSSRNRAGTCNEAIDALLKRFEHFETRQELVDVSRALDRVLRHEYYVVPQWYSDQWRMVYWDKFEQAQPLPLYYDPISWPLKTWWSKSAP</sequence>
<dbReference type="RefSeq" id="WP_019958923.1">
    <property type="nucleotide sequence ID" value="NZ_CP091512.1"/>
</dbReference>
<dbReference type="InterPro" id="IPR030678">
    <property type="entry name" value="Peptide/Ni-bd"/>
</dbReference>
<evidence type="ECO:0000313" key="5">
    <source>
        <dbReference type="Proteomes" id="UP000832034"/>
    </source>
</evidence>
<protein>
    <submittedName>
        <fullName evidence="4">Extracellular solute-binding protein</fullName>
    </submittedName>
</protein>
<dbReference type="Proteomes" id="UP000832034">
    <property type="component" value="Chromosome"/>
</dbReference>
<reference evidence="4" key="1">
    <citation type="submission" date="2021-12" db="EMBL/GenBank/DDBJ databases">
        <authorList>
            <person name="Veyrier F.J."/>
        </authorList>
    </citation>
    <scope>NUCLEOTIDE SEQUENCE</scope>
    <source>
        <strain evidence="4">SAG 1488-6</strain>
    </source>
</reference>
<feature type="domain" description="Solute-binding protein family 5" evidence="3">
    <location>
        <begin position="112"/>
        <end position="511"/>
    </location>
</feature>
<dbReference type="InterPro" id="IPR000914">
    <property type="entry name" value="SBP_5_dom"/>
</dbReference>
<dbReference type="InterPro" id="IPR039424">
    <property type="entry name" value="SBP_5"/>
</dbReference>
<name>A0ABY4E6R5_VITST</name>
<keyword evidence="5" id="KW-1185">Reference proteome</keyword>